<feature type="region of interest" description="Disordered" evidence="1">
    <location>
        <begin position="86"/>
        <end position="108"/>
    </location>
</feature>
<proteinExistence type="predicted"/>
<dbReference type="Proteomes" id="UP000243528">
    <property type="component" value="Unassembled WGS sequence"/>
</dbReference>
<feature type="compositionally biased region" description="Acidic residues" evidence="1">
    <location>
        <begin position="93"/>
        <end position="108"/>
    </location>
</feature>
<accession>A0A2P8EFE0</accession>
<gene>
    <name evidence="2" type="ORF">CLV30_101121</name>
</gene>
<comment type="caution">
    <text evidence="2">The sequence shown here is derived from an EMBL/GenBank/DDBJ whole genome shotgun (WGS) entry which is preliminary data.</text>
</comment>
<dbReference type="EMBL" id="PYGE01000001">
    <property type="protein sequence ID" value="PSL08154.1"/>
    <property type="molecule type" value="Genomic_DNA"/>
</dbReference>
<reference evidence="2 3" key="1">
    <citation type="submission" date="2018-03" db="EMBL/GenBank/DDBJ databases">
        <title>Genomic Encyclopedia of Archaeal and Bacterial Type Strains, Phase II (KMG-II): from individual species to whole genera.</title>
        <authorList>
            <person name="Goeker M."/>
        </authorList>
    </citation>
    <scope>NUCLEOTIDE SEQUENCE [LARGE SCALE GENOMIC DNA]</scope>
    <source>
        <strain evidence="2 3">DSM 45211</strain>
    </source>
</reference>
<name>A0A2P8EFE0_9ACTN</name>
<organism evidence="2 3">
    <name type="scientific">Haloactinopolyspora alba</name>
    <dbReference type="NCBI Taxonomy" id="648780"/>
    <lineage>
        <taxon>Bacteria</taxon>
        <taxon>Bacillati</taxon>
        <taxon>Actinomycetota</taxon>
        <taxon>Actinomycetes</taxon>
        <taxon>Jiangellales</taxon>
        <taxon>Jiangellaceae</taxon>
        <taxon>Haloactinopolyspora</taxon>
    </lineage>
</organism>
<dbReference type="RefSeq" id="WP_205740342.1">
    <property type="nucleotide sequence ID" value="NZ_ML142897.1"/>
</dbReference>
<protein>
    <recommendedName>
        <fullName evidence="4">TnpV protein</fullName>
    </recommendedName>
</protein>
<evidence type="ECO:0000313" key="2">
    <source>
        <dbReference type="EMBL" id="PSL08154.1"/>
    </source>
</evidence>
<evidence type="ECO:0008006" key="4">
    <source>
        <dbReference type="Google" id="ProtNLM"/>
    </source>
</evidence>
<evidence type="ECO:0000256" key="1">
    <source>
        <dbReference type="SAM" id="MobiDB-lite"/>
    </source>
</evidence>
<dbReference type="AlphaFoldDB" id="A0A2P8EFE0"/>
<keyword evidence="3" id="KW-1185">Reference proteome</keyword>
<evidence type="ECO:0000313" key="3">
    <source>
        <dbReference type="Proteomes" id="UP000243528"/>
    </source>
</evidence>
<sequence>MNRYAQMAQKHWQQAAPDRVAALEDPTEFFSTLGEQVETRIQQLQDHLAGPDPAGEEYLAKVGRLNMARLQAEEVALAELVWLTDPATGSTVEDPEDLDELGDPDEPSEMDRFLWRIHSDNGTAEDETANDPGR</sequence>